<proteinExistence type="predicted"/>
<comment type="caution">
    <text evidence="2">The sequence shown here is derived from an EMBL/GenBank/DDBJ whole genome shotgun (WGS) entry which is preliminary data.</text>
</comment>
<reference evidence="2" key="1">
    <citation type="journal article" date="2023" name="Front. Mar. Sci.">
        <title>A new Merluccius polli reference genome to investigate the effects of global change in West African waters.</title>
        <authorList>
            <person name="Mateo J.L."/>
            <person name="Blanco-Fernandez C."/>
            <person name="Garcia-Vazquez E."/>
            <person name="Machado-Schiaffino G."/>
        </authorList>
    </citation>
    <scope>NUCLEOTIDE SEQUENCE</scope>
    <source>
        <strain evidence="2">C29</strain>
        <tissue evidence="2">Fin</tissue>
    </source>
</reference>
<evidence type="ECO:0000256" key="1">
    <source>
        <dbReference type="SAM" id="MobiDB-lite"/>
    </source>
</evidence>
<dbReference type="InterPro" id="IPR036770">
    <property type="entry name" value="Ankyrin_rpt-contain_sf"/>
</dbReference>
<keyword evidence="3" id="KW-1185">Reference proteome</keyword>
<gene>
    <name evidence="2" type="ORF">N1851_033112</name>
</gene>
<protein>
    <submittedName>
        <fullName evidence="2">Uncharacterized protein</fullName>
    </submittedName>
</protein>
<feature type="compositionally biased region" description="Basic residues" evidence="1">
    <location>
        <begin position="446"/>
        <end position="457"/>
    </location>
</feature>
<dbReference type="SUPFAM" id="SSF48403">
    <property type="entry name" value="Ankyrin repeat"/>
    <property type="match status" value="1"/>
</dbReference>
<name>A0AA47M203_MERPO</name>
<dbReference type="Proteomes" id="UP001174136">
    <property type="component" value="Unassembled WGS sequence"/>
</dbReference>
<sequence length="457" mass="52123">MKALNLEDQTTGFSVPVQEEDMNIIQILEKTAIIIQETHPIIQCIISNKPDELKRLLKKHDINGIYPCKELKDEVSPLIAAVAFQKESIFSFLLRKAANPNTRSRNRWAPLHWASFDKVPLFFVEKLLAAKADPNGAIDNEVIPTPVQAAAIYDRDDIAEALIGAGAVVTTFSLNCHQHDAYDEKVSKMLHRLASNGVQICSQIKVFVDLDIAIRRKRPEEVFQLFDHVMLQISPQVHLSVLDVILSVSGPNETEYRSKGIKWLKDNHKLNLYIEDAVKHFPNLSEAQPLVVRNLHFLFCTLAEIPNNVSLMLIPELLELLSTKKFNPNEQELFVVTLYVIAQKTKLKDDWNWDFIEKLSSIMFAFLCKDHSNTAMYAYGIFANLITTEHASRIFTSIGLTSVPEEILTSAEMRMDGYLKEGLRQLQKYLIHQSPASQDNKELLAHKKKKKKKRRKT</sequence>
<dbReference type="EMBL" id="JAOPHQ010006293">
    <property type="protein sequence ID" value="KAK0132092.1"/>
    <property type="molecule type" value="Genomic_DNA"/>
</dbReference>
<dbReference type="InterPro" id="IPR002110">
    <property type="entry name" value="Ankyrin_rpt"/>
</dbReference>
<accession>A0AA47M203</accession>
<dbReference type="Gene3D" id="1.25.40.20">
    <property type="entry name" value="Ankyrin repeat-containing domain"/>
    <property type="match status" value="1"/>
</dbReference>
<dbReference type="AlphaFoldDB" id="A0AA47M203"/>
<dbReference type="SMART" id="SM00248">
    <property type="entry name" value="ANK"/>
    <property type="match status" value="3"/>
</dbReference>
<evidence type="ECO:0000313" key="2">
    <source>
        <dbReference type="EMBL" id="KAK0132092.1"/>
    </source>
</evidence>
<feature type="region of interest" description="Disordered" evidence="1">
    <location>
        <begin position="437"/>
        <end position="457"/>
    </location>
</feature>
<evidence type="ECO:0000313" key="3">
    <source>
        <dbReference type="Proteomes" id="UP001174136"/>
    </source>
</evidence>
<organism evidence="2 3">
    <name type="scientific">Merluccius polli</name>
    <name type="common">Benguela hake</name>
    <name type="synonym">Merluccius cadenati</name>
    <dbReference type="NCBI Taxonomy" id="89951"/>
    <lineage>
        <taxon>Eukaryota</taxon>
        <taxon>Metazoa</taxon>
        <taxon>Chordata</taxon>
        <taxon>Craniata</taxon>
        <taxon>Vertebrata</taxon>
        <taxon>Euteleostomi</taxon>
        <taxon>Actinopterygii</taxon>
        <taxon>Neopterygii</taxon>
        <taxon>Teleostei</taxon>
        <taxon>Neoteleostei</taxon>
        <taxon>Acanthomorphata</taxon>
        <taxon>Zeiogadaria</taxon>
        <taxon>Gadariae</taxon>
        <taxon>Gadiformes</taxon>
        <taxon>Gadoidei</taxon>
        <taxon>Merlucciidae</taxon>
        <taxon>Merluccius</taxon>
    </lineage>
</organism>